<proteinExistence type="predicted"/>
<dbReference type="RefSeq" id="WP_057952323.1">
    <property type="nucleotide sequence ID" value="NZ_CP013118.1"/>
</dbReference>
<keyword evidence="2" id="KW-1185">Reference proteome</keyword>
<dbReference type="EMBL" id="CP013118">
    <property type="protein sequence ID" value="ALO14808.1"/>
    <property type="molecule type" value="Genomic_DNA"/>
</dbReference>
<dbReference type="AlphaFoldDB" id="A0A0S2HXL9"/>
<evidence type="ECO:0000313" key="1">
    <source>
        <dbReference type="EMBL" id="ALO14808.1"/>
    </source>
</evidence>
<dbReference type="KEGG" id="blq:L21SP5_01149"/>
<evidence type="ECO:0008006" key="3">
    <source>
        <dbReference type="Google" id="ProtNLM"/>
    </source>
</evidence>
<organism evidence="1 2">
    <name type="scientific">Salinivirga cyanobacteriivorans</name>
    <dbReference type="NCBI Taxonomy" id="1307839"/>
    <lineage>
        <taxon>Bacteria</taxon>
        <taxon>Pseudomonadati</taxon>
        <taxon>Bacteroidota</taxon>
        <taxon>Bacteroidia</taxon>
        <taxon>Bacteroidales</taxon>
        <taxon>Salinivirgaceae</taxon>
        <taxon>Salinivirga</taxon>
    </lineage>
</organism>
<protein>
    <recommendedName>
        <fullName evidence="3">HTH cro/C1-type domain-containing protein</fullName>
    </recommendedName>
</protein>
<name>A0A0S2HXL9_9BACT</name>
<sequence length="455" mass="53488">MAKNNYIHTNYSIQALKEKVQQRAGFDIINMRDCKNLSGKLEAQGLHISPHTIGRIFQVIKNNNRPSKFTLDQLADYTGYDHWQKFHDTISKAQLPISDQAGENETYTIDSELSLIRFCLQDGAYTPLINYLRSNRQILERGQNKKMGAILNTISQSILKQRKDREKIFSLLNQEVPWAKAYFKYLIHGDAINSFYGNAVKEHFFRIIHPSENEYHSQLTWGYAILAMQAFYNGQKKKFSENGYELFRQSPPEDNTLAQHTYGKETQIWVYARYHFVHLLYLHFSEKLNLKTLENKLLCMATELQKTNIDNIAITLAFLFEALWFTGNSSEILNFTDAYFKVISNMHKSVKLKGEILKSLISMILFYQEAVTRLKQDIDKTKPDRNIQLIEQEFEKPLFKPFQHTYQVYLNELYALLATDQKEKEAFFQKARQHAGFMKNKYFLKQIDRMKRDNL</sequence>
<dbReference type="OrthoDB" id="639802at2"/>
<evidence type="ECO:0000313" key="2">
    <source>
        <dbReference type="Proteomes" id="UP000064893"/>
    </source>
</evidence>
<gene>
    <name evidence="1" type="ORF">L21SP5_01149</name>
</gene>
<dbReference type="STRING" id="1307839.L21SP5_01149"/>
<dbReference type="Proteomes" id="UP000064893">
    <property type="component" value="Chromosome"/>
</dbReference>
<reference evidence="1 2" key="1">
    <citation type="submission" date="2015-11" db="EMBL/GenBank/DDBJ databases">
        <title>Description and complete genome sequence of a novel strain predominating in hypersaline microbial mats and representing a new family of the Bacteriodetes phylum.</title>
        <authorList>
            <person name="Spring S."/>
            <person name="Bunk B."/>
            <person name="Sproer C."/>
            <person name="Klenk H.-P."/>
        </authorList>
    </citation>
    <scope>NUCLEOTIDE SEQUENCE [LARGE SCALE GENOMIC DNA]</scope>
    <source>
        <strain evidence="1 2">L21-Spi-D4</strain>
    </source>
</reference>
<accession>A0A0S2HXL9</accession>